<dbReference type="InterPro" id="IPR011042">
    <property type="entry name" value="6-blade_b-propeller_TolB-like"/>
</dbReference>
<accession>A0A238VM81</accession>
<dbReference type="InterPro" id="IPR011044">
    <property type="entry name" value="Quino_amine_DH_bsu"/>
</dbReference>
<keyword evidence="1" id="KW-0472">Membrane</keyword>
<dbReference type="RefSeq" id="WP_089310362.1">
    <property type="nucleotide sequence ID" value="NZ_FZNP01000002.1"/>
</dbReference>
<dbReference type="Gene3D" id="2.120.10.30">
    <property type="entry name" value="TolB, C-terminal domain"/>
    <property type="match status" value="1"/>
</dbReference>
<dbReference type="OrthoDB" id="3468798at2"/>
<keyword evidence="3" id="KW-1185">Reference proteome</keyword>
<protein>
    <recommendedName>
        <fullName evidence="4">WD40-like Beta Propeller Repeat</fullName>
    </recommendedName>
</protein>
<dbReference type="Proteomes" id="UP000198420">
    <property type="component" value="Unassembled WGS sequence"/>
</dbReference>
<name>A0A238VM81_9ACTN</name>
<reference evidence="3" key="1">
    <citation type="submission" date="2017-06" db="EMBL/GenBank/DDBJ databases">
        <authorList>
            <person name="Varghese N."/>
            <person name="Submissions S."/>
        </authorList>
    </citation>
    <scope>NUCLEOTIDE SEQUENCE [LARGE SCALE GENOMIC DNA]</scope>
    <source>
        <strain evidence="3">DSM 44485</strain>
    </source>
</reference>
<evidence type="ECO:0000313" key="3">
    <source>
        <dbReference type="Proteomes" id="UP000198420"/>
    </source>
</evidence>
<evidence type="ECO:0000256" key="1">
    <source>
        <dbReference type="SAM" id="Phobius"/>
    </source>
</evidence>
<proteinExistence type="predicted"/>
<dbReference type="AlphaFoldDB" id="A0A238VM81"/>
<feature type="transmembrane region" description="Helical" evidence="1">
    <location>
        <begin position="20"/>
        <end position="39"/>
    </location>
</feature>
<sequence>MDDGRREDPGTRLGSWKGLVPLGVAATAALLIGGGVDMVHRHQRAADKEHEAKPAAKAEKTEPPFVVGVTEKGASLLVRDVRTGTNVGLPIAAPQGRRFHRVAALKDGSYIVATPGARDVTFERLRLDDGRPKDLKPIPKATVPGASTVWSDLAATPDGARLAYVTYKGASARVDVVTPETGVHKVWTTKLRARVGSLSWSGTTLSFVWSPVGSARHQVRTLDTNGAGGDLKTSKAVMPLPKGSSNAVMSRDGTSLIAAIAKNSELTLQTFTLQGSPAKTLWTQKVKGDPTGLDIAHTGHGVIATAGDLYAQGVPTVPAEDLADAAW</sequence>
<dbReference type="SUPFAM" id="SSF50969">
    <property type="entry name" value="YVTN repeat-like/Quinoprotein amine dehydrogenase"/>
    <property type="match status" value="1"/>
</dbReference>
<organism evidence="2 3">
    <name type="scientific">Actinomadura mexicana</name>
    <dbReference type="NCBI Taxonomy" id="134959"/>
    <lineage>
        <taxon>Bacteria</taxon>
        <taxon>Bacillati</taxon>
        <taxon>Actinomycetota</taxon>
        <taxon>Actinomycetes</taxon>
        <taxon>Streptosporangiales</taxon>
        <taxon>Thermomonosporaceae</taxon>
        <taxon>Actinomadura</taxon>
    </lineage>
</organism>
<dbReference type="EMBL" id="FZNP01000002">
    <property type="protein sequence ID" value="SNR35227.1"/>
    <property type="molecule type" value="Genomic_DNA"/>
</dbReference>
<evidence type="ECO:0008006" key="4">
    <source>
        <dbReference type="Google" id="ProtNLM"/>
    </source>
</evidence>
<keyword evidence="1" id="KW-1133">Transmembrane helix</keyword>
<keyword evidence="1" id="KW-0812">Transmembrane</keyword>
<gene>
    <name evidence="2" type="ORF">SAMN06265355_10237</name>
</gene>
<evidence type="ECO:0000313" key="2">
    <source>
        <dbReference type="EMBL" id="SNR35227.1"/>
    </source>
</evidence>